<dbReference type="Gene3D" id="1.25.40.10">
    <property type="entry name" value="Tetratricopeptide repeat domain"/>
    <property type="match status" value="1"/>
</dbReference>
<dbReference type="OrthoDB" id="5986190at2759"/>
<reference evidence="1 2" key="1">
    <citation type="submission" date="2017-10" db="EMBL/GenBank/DDBJ databases">
        <title>Comparative genomics in systemic dimorphic fungi from Ajellomycetaceae.</title>
        <authorList>
            <person name="Munoz J.F."/>
            <person name="Mcewen J.G."/>
            <person name="Clay O.K."/>
            <person name="Cuomo C.A."/>
        </authorList>
    </citation>
    <scope>NUCLEOTIDE SEQUENCE [LARGE SCALE GENOMIC DNA]</scope>
    <source>
        <strain evidence="1 2">UAMH7299</strain>
    </source>
</reference>
<organism evidence="1 2">
    <name type="scientific">Polytolypa hystricis (strain UAMH7299)</name>
    <dbReference type="NCBI Taxonomy" id="1447883"/>
    <lineage>
        <taxon>Eukaryota</taxon>
        <taxon>Fungi</taxon>
        <taxon>Dikarya</taxon>
        <taxon>Ascomycota</taxon>
        <taxon>Pezizomycotina</taxon>
        <taxon>Eurotiomycetes</taxon>
        <taxon>Eurotiomycetidae</taxon>
        <taxon>Onygenales</taxon>
        <taxon>Onygenales incertae sedis</taxon>
        <taxon>Polytolypa</taxon>
    </lineage>
</organism>
<name>A0A2B7XXG0_POLH7</name>
<dbReference type="AlphaFoldDB" id="A0A2B7XXG0"/>
<dbReference type="Pfam" id="PF13424">
    <property type="entry name" value="TPR_12"/>
    <property type="match status" value="1"/>
</dbReference>
<dbReference type="Proteomes" id="UP000224634">
    <property type="component" value="Unassembled WGS sequence"/>
</dbReference>
<sequence length="129" mass="14364">MNDLAETYICQERFNDAEALQANIVDLSVEALGVEHPHTLPALHNLVLTHDEQGRVGEAKARRTRVTDAVKLGADSGSVRSAGMKCKSAEGFDGAAKIDKLANQLQKWEWANQCIMKWDEWVDMVHKGY</sequence>
<keyword evidence="2" id="KW-1185">Reference proteome</keyword>
<accession>A0A2B7XXG0</accession>
<dbReference type="SUPFAM" id="SSF48452">
    <property type="entry name" value="TPR-like"/>
    <property type="match status" value="1"/>
</dbReference>
<proteinExistence type="predicted"/>
<comment type="caution">
    <text evidence="1">The sequence shown here is derived from an EMBL/GenBank/DDBJ whole genome shotgun (WGS) entry which is preliminary data.</text>
</comment>
<evidence type="ECO:0008006" key="3">
    <source>
        <dbReference type="Google" id="ProtNLM"/>
    </source>
</evidence>
<gene>
    <name evidence="1" type="ORF">AJ80_06251</name>
</gene>
<dbReference type="InterPro" id="IPR011990">
    <property type="entry name" value="TPR-like_helical_dom_sf"/>
</dbReference>
<protein>
    <recommendedName>
        <fullName evidence="3">Kinesin light chain</fullName>
    </recommendedName>
</protein>
<evidence type="ECO:0000313" key="1">
    <source>
        <dbReference type="EMBL" id="PGH13619.1"/>
    </source>
</evidence>
<dbReference type="EMBL" id="PDNA01000102">
    <property type="protein sequence ID" value="PGH13619.1"/>
    <property type="molecule type" value="Genomic_DNA"/>
</dbReference>
<evidence type="ECO:0000313" key="2">
    <source>
        <dbReference type="Proteomes" id="UP000224634"/>
    </source>
</evidence>